<keyword evidence="6" id="KW-1185">Reference proteome</keyword>
<dbReference type="CDD" id="cd19531">
    <property type="entry name" value="LCL_NRPS-like"/>
    <property type="match status" value="2"/>
</dbReference>
<dbReference type="InterPro" id="IPR023213">
    <property type="entry name" value="CAT-like_dom_sf"/>
</dbReference>
<dbReference type="PROSITE" id="PS00455">
    <property type="entry name" value="AMP_BINDING"/>
    <property type="match status" value="3"/>
</dbReference>
<dbReference type="PANTHER" id="PTHR45527">
    <property type="entry name" value="NONRIBOSOMAL PEPTIDE SYNTHETASE"/>
    <property type="match status" value="1"/>
</dbReference>
<dbReference type="NCBIfam" id="TIGR01733">
    <property type="entry name" value="AA-adenyl-dom"/>
    <property type="match status" value="3"/>
</dbReference>
<dbReference type="SMART" id="SM00823">
    <property type="entry name" value="PKS_PP"/>
    <property type="match status" value="3"/>
</dbReference>
<dbReference type="InterPro" id="IPR006162">
    <property type="entry name" value="Ppantetheine_attach_site"/>
</dbReference>
<dbReference type="Gene3D" id="1.10.1200.10">
    <property type="entry name" value="ACP-like"/>
    <property type="match status" value="3"/>
</dbReference>
<keyword evidence="2" id="KW-0596">Phosphopantetheine</keyword>
<dbReference type="InterPro" id="IPR036736">
    <property type="entry name" value="ACP-like_sf"/>
</dbReference>
<dbReference type="InterPro" id="IPR010071">
    <property type="entry name" value="AA_adenyl_dom"/>
</dbReference>
<gene>
    <name evidence="5" type="ORF">G9Q97_08655</name>
</gene>
<dbReference type="Gene3D" id="3.40.50.12780">
    <property type="entry name" value="N-terminal domain of ligase-like"/>
    <property type="match status" value="3"/>
</dbReference>
<evidence type="ECO:0000313" key="5">
    <source>
        <dbReference type="EMBL" id="NHE56880.1"/>
    </source>
</evidence>
<dbReference type="InterPro" id="IPR020806">
    <property type="entry name" value="PKS_PP-bd"/>
</dbReference>
<dbReference type="InterPro" id="IPR001031">
    <property type="entry name" value="Thioesterase"/>
</dbReference>
<dbReference type="InterPro" id="IPR045851">
    <property type="entry name" value="AMP-bd_C_sf"/>
</dbReference>
<name>A0ABX0H4V8_9BACT</name>
<dbReference type="PANTHER" id="PTHR45527:SF1">
    <property type="entry name" value="FATTY ACID SYNTHASE"/>
    <property type="match status" value="1"/>
</dbReference>
<dbReference type="PROSITE" id="PS50075">
    <property type="entry name" value="CARRIER"/>
    <property type="match status" value="3"/>
</dbReference>
<feature type="domain" description="Carrier" evidence="4">
    <location>
        <begin position="1559"/>
        <end position="1634"/>
    </location>
</feature>
<dbReference type="InterPro" id="IPR042099">
    <property type="entry name" value="ANL_N_sf"/>
</dbReference>
<dbReference type="InterPro" id="IPR020845">
    <property type="entry name" value="AMP-binding_CS"/>
</dbReference>
<dbReference type="Pfam" id="PF00501">
    <property type="entry name" value="AMP-binding"/>
    <property type="match status" value="3"/>
</dbReference>
<dbReference type="Gene3D" id="3.40.50.1820">
    <property type="entry name" value="alpha/beta hydrolase"/>
    <property type="match status" value="1"/>
</dbReference>
<dbReference type="Gene3D" id="3.30.559.10">
    <property type="entry name" value="Chloramphenicol acetyltransferase-like domain"/>
    <property type="match status" value="2"/>
</dbReference>
<dbReference type="Pfam" id="PF00668">
    <property type="entry name" value="Condensation"/>
    <property type="match status" value="2"/>
</dbReference>
<protein>
    <submittedName>
        <fullName evidence="5">Amino acid adenylation domain-containing protein</fullName>
    </submittedName>
</protein>
<evidence type="ECO:0000259" key="4">
    <source>
        <dbReference type="PROSITE" id="PS50075"/>
    </source>
</evidence>
<dbReference type="InterPro" id="IPR025110">
    <property type="entry name" value="AMP-bd_C"/>
</dbReference>
<dbReference type="EMBL" id="JAANYN010000003">
    <property type="protein sequence ID" value="NHE56880.1"/>
    <property type="molecule type" value="Genomic_DNA"/>
</dbReference>
<reference evidence="5 6" key="1">
    <citation type="submission" date="2020-03" db="EMBL/GenBank/DDBJ databases">
        <title>Cyclobacterium plantarum sp. nov., a marine bacterium isolated from a coastal-marine wetland.</title>
        <authorList>
            <person name="Sanchez-Porro C."/>
            <person name="Ventosa A."/>
            <person name="Amoozegar M."/>
        </authorList>
    </citation>
    <scope>NUCLEOTIDE SEQUENCE [LARGE SCALE GENOMIC DNA]</scope>
    <source>
        <strain evidence="5 6">GBPx2</strain>
    </source>
</reference>
<dbReference type="Pfam" id="PF13193">
    <property type="entry name" value="AMP-binding_C"/>
    <property type="match status" value="3"/>
</dbReference>
<dbReference type="SUPFAM" id="SSF53474">
    <property type="entry name" value="alpha/beta-Hydrolases"/>
    <property type="match status" value="1"/>
</dbReference>
<dbReference type="InterPro" id="IPR001242">
    <property type="entry name" value="Condensation_dom"/>
</dbReference>
<dbReference type="InterPro" id="IPR000873">
    <property type="entry name" value="AMP-dep_synth/lig_dom"/>
</dbReference>
<dbReference type="CDD" id="cd05930">
    <property type="entry name" value="A_NRPS"/>
    <property type="match status" value="3"/>
</dbReference>
<dbReference type="NCBIfam" id="NF003417">
    <property type="entry name" value="PRK04813.1"/>
    <property type="match status" value="3"/>
</dbReference>
<dbReference type="SUPFAM" id="SSF52777">
    <property type="entry name" value="CoA-dependent acyltransferases"/>
    <property type="match status" value="4"/>
</dbReference>
<dbReference type="RefSeq" id="WP_166145668.1">
    <property type="nucleotide sequence ID" value="NZ_JAANYN010000003.1"/>
</dbReference>
<dbReference type="Gene3D" id="3.30.300.30">
    <property type="match status" value="3"/>
</dbReference>
<evidence type="ECO:0000313" key="6">
    <source>
        <dbReference type="Proteomes" id="UP000649799"/>
    </source>
</evidence>
<dbReference type="Pfam" id="PF00975">
    <property type="entry name" value="Thioesterase"/>
    <property type="match status" value="1"/>
</dbReference>
<dbReference type="InterPro" id="IPR009081">
    <property type="entry name" value="PP-bd_ACP"/>
</dbReference>
<accession>A0ABX0H4V8</accession>
<dbReference type="InterPro" id="IPR029058">
    <property type="entry name" value="AB_hydrolase_fold"/>
</dbReference>
<dbReference type="Pfam" id="PF00550">
    <property type="entry name" value="PP-binding"/>
    <property type="match status" value="3"/>
</dbReference>
<evidence type="ECO:0000256" key="3">
    <source>
        <dbReference type="ARBA" id="ARBA00022553"/>
    </source>
</evidence>
<keyword evidence="3" id="KW-0597">Phosphoprotein</keyword>
<proteinExistence type="predicted"/>
<dbReference type="SUPFAM" id="SSF56801">
    <property type="entry name" value="Acetyl-CoA synthetase-like"/>
    <property type="match status" value="3"/>
</dbReference>
<organism evidence="5 6">
    <name type="scientific">Cyclobacterium plantarum</name>
    <dbReference type="NCBI Taxonomy" id="2716263"/>
    <lineage>
        <taxon>Bacteria</taxon>
        <taxon>Pseudomonadati</taxon>
        <taxon>Bacteroidota</taxon>
        <taxon>Cytophagia</taxon>
        <taxon>Cytophagales</taxon>
        <taxon>Cyclobacteriaceae</taxon>
        <taxon>Cyclobacterium</taxon>
    </lineage>
</organism>
<feature type="domain" description="Carrier" evidence="4">
    <location>
        <begin position="521"/>
        <end position="596"/>
    </location>
</feature>
<dbReference type="Proteomes" id="UP000649799">
    <property type="component" value="Unassembled WGS sequence"/>
</dbReference>
<comment type="caution">
    <text evidence="5">The sequence shown here is derived from an EMBL/GenBank/DDBJ whole genome shotgun (WGS) entry which is preliminary data.</text>
</comment>
<evidence type="ECO:0000256" key="1">
    <source>
        <dbReference type="ARBA" id="ARBA00001957"/>
    </source>
</evidence>
<evidence type="ECO:0000256" key="2">
    <source>
        <dbReference type="ARBA" id="ARBA00022450"/>
    </source>
</evidence>
<dbReference type="Gene3D" id="3.30.559.30">
    <property type="entry name" value="Nonribosomal peptide synthetase, condensation domain"/>
    <property type="match status" value="2"/>
</dbReference>
<feature type="domain" description="Carrier" evidence="4">
    <location>
        <begin position="2616"/>
        <end position="2691"/>
    </location>
</feature>
<sequence>MSDVLKTEFHLSFSKGNPITVIDLFQQQVKSNPRKTAIADGKRLISYEELDVISNRIAVFLQKSIASDQCIVPVCMQPTFELVATLLGVLKSGLAFVPLHPDWPENRKRDIVKQVAAKWVLSGEPENDFGQTKHRQFSVLSWKQFSSGQIEVNEFPEPFLAGNLAYVMYTSGSTGAPKGVMVGHSQLYHATQKRINHYGCSPELLLIPAPSFDAAQAAIFWSLCTGGKLTMAKKASLQDVEIIPALLRGTDTLLCVPSYYRFLLEEGLMADLNMERVILGGESLPKELADSHFHHQPKAQLFNEYGPTETTIWATVASIKPDDKVISIGKPIPGVSCHVLGEDGREVPSGGIGELFIGGDQVANGYWIDKSLTSQKFIPDPYTDKKGATLYATGDLVCQLPDGCYLFEGRKDRQFKWQGNRIDPSEIEQAFLETGEIKEVLVSPFTQNDGIPDQIAAFVIPNGLSDLSLLREKLKTKLPAYLLPSKIETVAAFPLTENGKVDLPALLSALRQSGSSSNLPVFTDVLQERLYQSFSQTLGQTNFGLSENFFEMGGNSLAAMRLLSILKNKLDLTVDIKDIFDFPTVSGLYHHIKHQVGKEKVNSLSELKADLPMVSPAQQSLWLIDHMEGSKAYHLPVAYQLSGDINPGLLENAIREIIRKHQVLRTTFQGIDQVSFKSEQEWNLTLINKTEEIYSREQFFKAFIPFSRRTFDLAADFMIRAQLVSFQDQVHVLGLVFHHIAFDDWSMRIFLRELSENYKFLEKGIFPDASSAVFTGHAQYQQGIMESSRSNEGLDYWRQKLSGLEKLRLPRDFPFREKNGHEAGVFRFTWDKELLRPLAGFGKSHDATPFMTLLAVFKVLLYRYSNQTDICVGTTVVDRSLPGTEGTIGYFINTLPLRAALDPNSSFEQFLTSIRNEVLFALKYAHVPFIKLVSSIPVSQQKDHKPFFDLMFVMHEGSEDPKMPEFPGIVSQRLNVDPESSKFAITITLVEENGGIKGHVEFDKAMFLPETIQRMVAHFQELVLQLPKAPDKPVKNCNLLSANELNQLSGRDTYQEAAFHTAFFERFEKQVNLRPNATAIKIEGEEISFQNLNTRALQVADLLMERGVRQGELVALLVQRGLDMVAGMLGIWKVGAAYVPVDPNYPQERINYILADSAASFLLTDTLSEGKSKDSGKQLIVNLDKEKVSEDFSARSYPVTTLDRLAYVIYTSGSTGKPKGVSLTQANLAAFLDWCGREFSLDDFEVIYAVTSMCFDLSVFELFFPLAFGKPVRILPDALHIPAFLESDNKILINTVPSVVQKLVEARMDFNRVGLLNMAGEPVPAKLLEKLDWRGLVVRNLYGPTEDTTYSTCQILAPGEPVSIGRPIAGSFAYILNQDLMPCPIGVPGEIYLGGHGVAAGYLNQPGFTSEKFIPDPFGLEDSPPIYKTGDLGAWTKEGKIDFLGRLDNQVKLNGHRIELDEVSLVLQSLKGVKNAVAVLQTGNTEEKQLVGFVESHEELIEKDLLVALSDRLPRYMVPSRVQILEKLPLTPNGKIDRKVLETVKVNPGSLDQSRPFEAPSSVLENDLLEIWKKVLQFDGLGVKDDFFDYGGNSLLAVRLIGRIKESLGLDISISELFGHPSVRQISTLIERKGLKEGESERIPSQKPRPEFIPLSFGQESLWLTDKLEGSVQYHIPILLKIKGAVSSGLLMDSIRSIMERHEILRTVIKEMDEDTWQEVMPVLGWEMTVDHQAGNSGNLDLQMAEFLDRPFDLGNDFMLRARQFITGENECLLMVVVHHVAFDGWSIPLFIKELFALLKADLSGESLLLPHLKIQYADYALWQRNKFTRTTLEKKLDYWKEHLRGVKPIKLQEPFSKPGRRNNVGETFDFRIGLAQKREMLELGKKLGLSPFMILLAVFKSLLERLSGQQDICVGTALGGRRKAEIEALLGYFVNPLPIRTCLNPDSTFTEILLQVKQKALEAHEHQDVPFEKIVAATVQSRELGVNPLFQVMFVMEYGNENQNFSEGLSMEVVPFQQNTSKFDLTFLVNEDKNGINIRIEYARALFAKKFIEKLSLDYACILDALLENPDQKLKHVLTDQTAKTIGEINYGKDGIEGHFTPVHRLIENTVRNHGAKTAVIFGNQQLSFAELNSQANQLAFYLLERGLKKGDIVGLLLERSPKFFIGILAVLKAGGAYMPLDTDEPDYRINYKLEDSCRFYLSQEGVHTALETSVEKILWHDFLAVRTSYSGDNPEIQIFPDDAAYIIYTSGTTGKPKGVRLDHLNVYHFISVVNEQPGLSSSDRVLAVSSVSFDIAILETLLTLVYGAQTFMLGQMERKEPDLILDKLGKDQITIMFATPSHWKMLLVNGWDKKFEGLKIISGGEPLEKALADRLLPLCKEVWNVYGPTETTVYSTIKQVKDTDEQVTVGKPVSNTKIHILDTERNPVRKGLRGEIYIEGYGVGRGYINSPELTKEKFIEINGEKGQRLRLYKTGDLGTINPADELEISGRVDHQVKIRGYRLELGEVESAVRGLEGIGDAIVHVKRDLNEVAFLVAYIIPTAGPGKREFESKQLNQSQVRQWKNQLSLRLADYMVPTDFVLMERFPLMQNGKVNRNALPYPDRVAHPFVSVREEMSPEERLVADIWKNALGLNVINKGDNFFEIGGHSLTAVRVMVQLEKAYGIKLPLSVLFRYPTVQKLSQALRSGVLGDSEWKSLVAIKTTGTKPPLYIIHGGGLNILPFYAVAKKMDRDQPVFGIQAKGLDGIEQPLNTVEEIATQYLSEVLKQNPDGPYFLAGYSLGGIIAFEMATQLIKMGKHVEKLVLFDTYAFQSDHKKPVWKRTINKIRHFIGKRIFDIELLVHQPSIFKRKKKASFEKKINKINKWFNPVDEDPESSLLKTYKRVEYVYKEACKEYEIKKYPGSVELIKAKIAAGYLPDKTCFGWKPFVGKLRVWEAEGEHITMLSTPNDASFARLLQQVIDTE</sequence>
<dbReference type="SUPFAM" id="SSF47336">
    <property type="entry name" value="ACP-like"/>
    <property type="match status" value="3"/>
</dbReference>
<comment type="cofactor">
    <cofactor evidence="1">
        <name>pantetheine 4'-phosphate</name>
        <dbReference type="ChEBI" id="CHEBI:47942"/>
    </cofactor>
</comment>
<dbReference type="PROSITE" id="PS00012">
    <property type="entry name" value="PHOSPHOPANTETHEINE"/>
    <property type="match status" value="2"/>
</dbReference>